<reference evidence="9" key="1">
    <citation type="submission" date="2017-08" db="EMBL/GenBank/DDBJ databases">
        <authorList>
            <person name="Cuomo C."/>
            <person name="Billmyre B."/>
            <person name="Heitman J."/>
        </authorList>
    </citation>
    <scope>NUCLEOTIDE SEQUENCE</scope>
    <source>
        <strain evidence="9">CBS 12478</strain>
    </source>
</reference>
<evidence type="ECO:0000256" key="6">
    <source>
        <dbReference type="ARBA" id="ARBA00022989"/>
    </source>
</evidence>
<keyword evidence="3" id="KW-0813">Transport</keyword>
<keyword evidence="4" id="KW-0812">Transmembrane</keyword>
<evidence type="ECO:0000313" key="9">
    <source>
        <dbReference type="EMBL" id="WWD21665.1"/>
    </source>
</evidence>
<dbReference type="GO" id="GO:0015075">
    <property type="term" value="F:monoatomic ion transmembrane transporter activity"/>
    <property type="evidence" value="ECO:0007669"/>
    <property type="project" value="InterPro"/>
</dbReference>
<dbReference type="GeneID" id="43589057"/>
<dbReference type="InterPro" id="IPR004686">
    <property type="entry name" value="Mtc"/>
</dbReference>
<dbReference type="GO" id="GO:0005743">
    <property type="term" value="C:mitochondrial inner membrane"/>
    <property type="evidence" value="ECO:0007669"/>
    <property type="project" value="TreeGrafter"/>
</dbReference>
<evidence type="ECO:0000256" key="8">
    <source>
        <dbReference type="ARBA" id="ARBA00023136"/>
    </source>
</evidence>
<sequence>MSSNVGGEAAKAGLYDISQPRFDLGTYGGRLTYFYSTTSPLTLLASSSELEKAQKDVTHFEARIKEDGKRGCWVTKDQKDAYDHAKQLVNSSIHPDTGKPVPLPFRMSAFVPTNLIICAGMLMPNPSLKSVIFWQWANQTLNVAVNFSNANKSIEMTPQEIGTAYVAATFTSVFLAVSLSRLVPRLRVSPTTKDLLGKLVPFASVASAGVVNISCIRWKEMRDGVEVFKFTQDPVDGHEEKQVLGKSPKAGQMAVMQSAASRVFTNVPTLIIPPMVMTYLTSRNVFSGPRGKLGATVTQLTLIGLSLGLFLPPAIAYFPQRAKTTPAKLESRFQEFGDGPVYFNKGL</sequence>
<dbReference type="Proteomes" id="UP000322225">
    <property type="component" value="Chromosome 11"/>
</dbReference>
<evidence type="ECO:0000256" key="7">
    <source>
        <dbReference type="ARBA" id="ARBA00023128"/>
    </source>
</evidence>
<keyword evidence="7" id="KW-0496">Mitochondrion</keyword>
<organism evidence="9 10">
    <name type="scientific">Kwoniella shandongensis</name>
    <dbReference type="NCBI Taxonomy" id="1734106"/>
    <lineage>
        <taxon>Eukaryota</taxon>
        <taxon>Fungi</taxon>
        <taxon>Dikarya</taxon>
        <taxon>Basidiomycota</taxon>
        <taxon>Agaricomycotina</taxon>
        <taxon>Tremellomycetes</taxon>
        <taxon>Tremellales</taxon>
        <taxon>Cryptococcaceae</taxon>
        <taxon>Kwoniella</taxon>
    </lineage>
</organism>
<keyword evidence="8" id="KW-0472">Membrane</keyword>
<evidence type="ECO:0000256" key="4">
    <source>
        <dbReference type="ARBA" id="ARBA00022692"/>
    </source>
</evidence>
<comment type="similarity">
    <text evidence="2">Belongs to the sideroflexin family.</text>
</comment>
<dbReference type="OrthoDB" id="6608471at2759"/>
<dbReference type="PANTHER" id="PTHR11153">
    <property type="entry name" value="SIDEROFLEXIN"/>
    <property type="match status" value="1"/>
</dbReference>
<gene>
    <name evidence="9" type="ORF">CI109_106151</name>
</gene>
<evidence type="ECO:0000256" key="1">
    <source>
        <dbReference type="ARBA" id="ARBA00004225"/>
    </source>
</evidence>
<evidence type="ECO:0000256" key="5">
    <source>
        <dbReference type="ARBA" id="ARBA00022970"/>
    </source>
</evidence>
<accession>A0A5M6BY56</accession>
<evidence type="ECO:0000256" key="2">
    <source>
        <dbReference type="ARBA" id="ARBA00005974"/>
    </source>
</evidence>
<keyword evidence="10" id="KW-1185">Reference proteome</keyword>
<dbReference type="RefSeq" id="XP_031860716.1">
    <property type="nucleotide sequence ID" value="XM_032004917.1"/>
</dbReference>
<comment type="subcellular location">
    <subcellularLocation>
        <location evidence="1">Mitochondrion membrane</location>
        <topology evidence="1">Multi-pass membrane protein</topology>
    </subcellularLocation>
</comment>
<dbReference type="EMBL" id="CP144061">
    <property type="protein sequence ID" value="WWD21665.1"/>
    <property type="molecule type" value="Genomic_DNA"/>
</dbReference>
<evidence type="ECO:0000313" key="10">
    <source>
        <dbReference type="Proteomes" id="UP000322225"/>
    </source>
</evidence>
<reference evidence="9" key="2">
    <citation type="submission" date="2024-01" db="EMBL/GenBank/DDBJ databases">
        <title>Comparative genomics of Cryptococcus and Kwoniella reveals pathogenesis evolution and contrasting modes of karyotype evolution via chromosome fusion or intercentromeric recombination.</title>
        <authorList>
            <person name="Coelho M.A."/>
            <person name="David-Palma M."/>
            <person name="Shea T."/>
            <person name="Bowers K."/>
            <person name="McGinley-Smith S."/>
            <person name="Mohammad A.W."/>
            <person name="Gnirke A."/>
            <person name="Yurkov A.M."/>
            <person name="Nowrousian M."/>
            <person name="Sun S."/>
            <person name="Cuomo C.A."/>
            <person name="Heitman J."/>
        </authorList>
    </citation>
    <scope>NUCLEOTIDE SEQUENCE</scope>
    <source>
        <strain evidence="9">CBS 12478</strain>
    </source>
</reference>
<evidence type="ECO:0000256" key="3">
    <source>
        <dbReference type="ARBA" id="ARBA00022448"/>
    </source>
</evidence>
<proteinExistence type="inferred from homology"/>
<dbReference type="AlphaFoldDB" id="A0A5M6BY56"/>
<dbReference type="GO" id="GO:0006865">
    <property type="term" value="P:amino acid transport"/>
    <property type="evidence" value="ECO:0007669"/>
    <property type="project" value="UniProtKB-KW"/>
</dbReference>
<dbReference type="Pfam" id="PF03820">
    <property type="entry name" value="SFXNs"/>
    <property type="match status" value="1"/>
</dbReference>
<keyword evidence="5" id="KW-0029">Amino-acid transport</keyword>
<protein>
    <submittedName>
        <fullName evidence="9">Uncharacterized protein</fullName>
    </submittedName>
</protein>
<name>A0A5M6BY56_9TREE</name>
<dbReference type="GO" id="GO:1990542">
    <property type="term" value="P:mitochondrial transmembrane transport"/>
    <property type="evidence" value="ECO:0007669"/>
    <property type="project" value="TreeGrafter"/>
</dbReference>
<dbReference type="PANTHER" id="PTHR11153:SF6">
    <property type="entry name" value="SIDEROFLEXIN-5"/>
    <property type="match status" value="1"/>
</dbReference>
<dbReference type="KEGG" id="ksn:43589057"/>
<keyword evidence="6" id="KW-1133">Transmembrane helix</keyword>